<protein>
    <recommendedName>
        <fullName evidence="2">Periplasmic copper-binding protein NosD beta helix domain-containing protein</fullName>
    </recommendedName>
</protein>
<dbReference type="InterPro" id="IPR022441">
    <property type="entry name" value="Para_beta_helix_rpt-2"/>
</dbReference>
<name>A0A662D4G7_UNCAE</name>
<dbReference type="InterPro" id="IPR012334">
    <property type="entry name" value="Pectin_lyas_fold"/>
</dbReference>
<dbReference type="InterPro" id="IPR011050">
    <property type="entry name" value="Pectin_lyase_fold/virulence"/>
</dbReference>
<dbReference type="InterPro" id="IPR007742">
    <property type="entry name" value="NosD_dom"/>
</dbReference>
<sequence length="269" mass="30060">MIKEKITVKNLLLFLFMFIFSQITIFNGISNAFTTSGVLTEDEVWSGKIHITGDVMVPKGIKLTIQGGTIITFAPDKSDNDIKLPIFPDLGVNKCNLIIEGDLIIQGDRTNRVIITGQKRQDTLSWGGIIFKGMNIDSVVKYTIIKNAEIGLLCSDSSFVRLVGNIVTQNDIGIMTFDLSSAEIKDNRIQGNIICGIACYDYSRSIIVSNIISKNSIGILLEDTSNPCILQNKLRENFKDIEDNRKIVKFNPNNNPHKNRREGLNWEGF</sequence>
<gene>
    <name evidence="3" type="ORF">DRZ78_00665</name>
</gene>
<keyword evidence="1" id="KW-1133">Transmembrane helix</keyword>
<reference evidence="3 4" key="1">
    <citation type="submission" date="2018-06" db="EMBL/GenBank/DDBJ databases">
        <title>Extensive metabolic versatility and redundancy in microbially diverse, dynamic hydrothermal sediments.</title>
        <authorList>
            <person name="Dombrowski N."/>
            <person name="Teske A."/>
            <person name="Baker B.J."/>
        </authorList>
    </citation>
    <scope>NUCLEOTIDE SEQUENCE [LARGE SCALE GENOMIC DNA]</scope>
    <source>
        <strain evidence="3">B7_G13</strain>
    </source>
</reference>
<dbReference type="Gene3D" id="2.160.20.10">
    <property type="entry name" value="Single-stranded right-handed beta-helix, Pectin lyase-like"/>
    <property type="match status" value="1"/>
</dbReference>
<accession>A0A662D4G7</accession>
<evidence type="ECO:0000256" key="1">
    <source>
        <dbReference type="SAM" id="Phobius"/>
    </source>
</evidence>
<keyword evidence="1" id="KW-0472">Membrane</keyword>
<keyword evidence="1" id="KW-0812">Transmembrane</keyword>
<dbReference type="NCBIfam" id="TIGR03804">
    <property type="entry name" value="para_beta_helix"/>
    <property type="match status" value="1"/>
</dbReference>
<dbReference type="SUPFAM" id="SSF51126">
    <property type="entry name" value="Pectin lyase-like"/>
    <property type="match status" value="1"/>
</dbReference>
<proteinExistence type="predicted"/>
<comment type="caution">
    <text evidence="3">The sequence shown here is derived from an EMBL/GenBank/DDBJ whole genome shotgun (WGS) entry which is preliminary data.</text>
</comment>
<dbReference type="Pfam" id="PF05048">
    <property type="entry name" value="NosD"/>
    <property type="match status" value="1"/>
</dbReference>
<evidence type="ECO:0000313" key="3">
    <source>
        <dbReference type="EMBL" id="RLE08655.1"/>
    </source>
</evidence>
<feature type="domain" description="Periplasmic copper-binding protein NosD beta helix" evidence="2">
    <location>
        <begin position="99"/>
        <end position="252"/>
    </location>
</feature>
<evidence type="ECO:0000313" key="4">
    <source>
        <dbReference type="Proteomes" id="UP000277457"/>
    </source>
</evidence>
<dbReference type="Proteomes" id="UP000277457">
    <property type="component" value="Unassembled WGS sequence"/>
</dbReference>
<evidence type="ECO:0000259" key="2">
    <source>
        <dbReference type="Pfam" id="PF05048"/>
    </source>
</evidence>
<dbReference type="EMBL" id="QMPY01000013">
    <property type="protein sequence ID" value="RLE08655.1"/>
    <property type="molecule type" value="Genomic_DNA"/>
</dbReference>
<organism evidence="3 4">
    <name type="scientific">Aerophobetes bacterium</name>
    <dbReference type="NCBI Taxonomy" id="2030807"/>
    <lineage>
        <taxon>Bacteria</taxon>
        <taxon>Candidatus Aerophobota</taxon>
    </lineage>
</organism>
<dbReference type="AlphaFoldDB" id="A0A662D4G7"/>
<feature type="transmembrane region" description="Helical" evidence="1">
    <location>
        <begin position="12"/>
        <end position="29"/>
    </location>
</feature>